<protein>
    <recommendedName>
        <fullName evidence="4">EF-hand domain-containing protein</fullName>
    </recommendedName>
</protein>
<dbReference type="InterPro" id="IPR039647">
    <property type="entry name" value="EF_hand_pair_protein_CML-like"/>
</dbReference>
<evidence type="ECO:0000256" key="1">
    <source>
        <dbReference type="ARBA" id="ARBA00022723"/>
    </source>
</evidence>
<dbReference type="InterPro" id="IPR002048">
    <property type="entry name" value="EF_hand_dom"/>
</dbReference>
<dbReference type="OrthoDB" id="26525at2759"/>
<dbReference type="SUPFAM" id="SSF47473">
    <property type="entry name" value="EF-hand"/>
    <property type="match status" value="1"/>
</dbReference>
<dbReference type="SMART" id="SM00054">
    <property type="entry name" value="EFh"/>
    <property type="match status" value="2"/>
</dbReference>
<dbReference type="Pfam" id="PF13499">
    <property type="entry name" value="EF-hand_7"/>
    <property type="match status" value="1"/>
</dbReference>
<dbReference type="GO" id="GO:0005509">
    <property type="term" value="F:calcium ion binding"/>
    <property type="evidence" value="ECO:0007669"/>
    <property type="project" value="InterPro"/>
</dbReference>
<keyword evidence="3" id="KW-0106">Calcium</keyword>
<dbReference type="InterPro" id="IPR011992">
    <property type="entry name" value="EF-hand-dom_pair"/>
</dbReference>
<dbReference type="PANTHER" id="PTHR10891">
    <property type="entry name" value="EF-HAND CALCIUM-BINDING DOMAIN CONTAINING PROTEIN"/>
    <property type="match status" value="1"/>
</dbReference>
<dbReference type="PROSITE" id="PS50222">
    <property type="entry name" value="EF_HAND_2"/>
    <property type="match status" value="2"/>
</dbReference>
<feature type="domain" description="EF-hand" evidence="4">
    <location>
        <begin position="28"/>
        <end position="63"/>
    </location>
</feature>
<gene>
    <name evidence="5" type="ORF">KFK09_028413</name>
</gene>
<sequence length="98" mass="10822">MLADADWRGDVQISVEEIAALGFDTGGLAYPDIRETFTAFDGDGDGKISAEELCCVFTTLVDELCTLENCRWIIGVVNTDGNGIVCFDEFMRMMRGQR</sequence>
<evidence type="ECO:0000256" key="3">
    <source>
        <dbReference type="ARBA" id="ARBA00022837"/>
    </source>
</evidence>
<dbReference type="PROSITE" id="PS00018">
    <property type="entry name" value="EF_HAND_1"/>
    <property type="match status" value="1"/>
</dbReference>
<dbReference type="InterPro" id="IPR018247">
    <property type="entry name" value="EF_Hand_1_Ca_BS"/>
</dbReference>
<dbReference type="Gene3D" id="1.10.238.10">
    <property type="entry name" value="EF-hand"/>
    <property type="match status" value="2"/>
</dbReference>
<dbReference type="EMBL" id="JAGYWB010000019">
    <property type="protein sequence ID" value="KAI0488575.1"/>
    <property type="molecule type" value="Genomic_DNA"/>
</dbReference>
<evidence type="ECO:0000256" key="2">
    <source>
        <dbReference type="ARBA" id="ARBA00022737"/>
    </source>
</evidence>
<feature type="domain" description="EF-hand" evidence="4">
    <location>
        <begin position="65"/>
        <end position="98"/>
    </location>
</feature>
<keyword evidence="1" id="KW-0479">Metal-binding</keyword>
<accession>A0A8T3A1H9</accession>
<keyword evidence="6" id="KW-1185">Reference proteome</keyword>
<organism evidence="5 6">
    <name type="scientific">Dendrobium nobile</name>
    <name type="common">Orchid</name>
    <dbReference type="NCBI Taxonomy" id="94219"/>
    <lineage>
        <taxon>Eukaryota</taxon>
        <taxon>Viridiplantae</taxon>
        <taxon>Streptophyta</taxon>
        <taxon>Embryophyta</taxon>
        <taxon>Tracheophyta</taxon>
        <taxon>Spermatophyta</taxon>
        <taxon>Magnoliopsida</taxon>
        <taxon>Liliopsida</taxon>
        <taxon>Asparagales</taxon>
        <taxon>Orchidaceae</taxon>
        <taxon>Epidendroideae</taxon>
        <taxon>Malaxideae</taxon>
        <taxon>Dendrobiinae</taxon>
        <taxon>Dendrobium</taxon>
    </lineage>
</organism>
<dbReference type="SMR" id="A0A8T3A1H9"/>
<evidence type="ECO:0000259" key="4">
    <source>
        <dbReference type="PROSITE" id="PS50222"/>
    </source>
</evidence>
<proteinExistence type="predicted"/>
<comment type="caution">
    <text evidence="5">The sequence shown here is derived from an EMBL/GenBank/DDBJ whole genome shotgun (WGS) entry which is preliminary data.</text>
</comment>
<evidence type="ECO:0000313" key="6">
    <source>
        <dbReference type="Proteomes" id="UP000829196"/>
    </source>
</evidence>
<dbReference type="Proteomes" id="UP000829196">
    <property type="component" value="Unassembled WGS sequence"/>
</dbReference>
<keyword evidence="2" id="KW-0677">Repeat</keyword>
<dbReference type="AlphaFoldDB" id="A0A8T3A1H9"/>
<reference evidence="5" key="1">
    <citation type="journal article" date="2022" name="Front. Genet.">
        <title>Chromosome-Scale Assembly of the Dendrobium nobile Genome Provides Insights Into the Molecular Mechanism of the Biosynthesis of the Medicinal Active Ingredient of Dendrobium.</title>
        <authorList>
            <person name="Xu Q."/>
            <person name="Niu S.-C."/>
            <person name="Li K.-L."/>
            <person name="Zheng P.-J."/>
            <person name="Zhang X.-J."/>
            <person name="Jia Y."/>
            <person name="Liu Y."/>
            <person name="Niu Y.-X."/>
            <person name="Yu L.-H."/>
            <person name="Chen D.-F."/>
            <person name="Zhang G.-Q."/>
        </authorList>
    </citation>
    <scope>NUCLEOTIDE SEQUENCE</scope>
    <source>
        <tissue evidence="5">Leaf</tissue>
    </source>
</reference>
<dbReference type="CDD" id="cd00051">
    <property type="entry name" value="EFh"/>
    <property type="match status" value="1"/>
</dbReference>
<name>A0A8T3A1H9_DENNO</name>
<dbReference type="FunFam" id="1.10.238.10:FF:000003">
    <property type="entry name" value="Calmodulin A"/>
    <property type="match status" value="1"/>
</dbReference>
<evidence type="ECO:0000313" key="5">
    <source>
        <dbReference type="EMBL" id="KAI0488575.1"/>
    </source>
</evidence>